<feature type="compositionally biased region" description="Basic and acidic residues" evidence="1">
    <location>
        <begin position="1975"/>
        <end position="1988"/>
    </location>
</feature>
<feature type="region of interest" description="Disordered" evidence="1">
    <location>
        <begin position="1730"/>
        <end position="1753"/>
    </location>
</feature>
<feature type="region of interest" description="Disordered" evidence="1">
    <location>
        <begin position="1975"/>
        <end position="1998"/>
    </location>
</feature>
<feature type="compositionally biased region" description="Basic and acidic residues" evidence="1">
    <location>
        <begin position="1662"/>
        <end position="1673"/>
    </location>
</feature>
<protein>
    <submittedName>
        <fullName evidence="2">Uncharacterized protein</fullName>
    </submittedName>
</protein>
<dbReference type="VEuPathDB" id="TriTrypDB:LbrM.15.0460"/>
<evidence type="ECO:0000256" key="1">
    <source>
        <dbReference type="SAM" id="MobiDB-lite"/>
    </source>
</evidence>
<feature type="compositionally biased region" description="Basic and acidic residues" evidence="1">
    <location>
        <begin position="1870"/>
        <end position="1883"/>
    </location>
</feature>
<reference evidence="2 3" key="2">
    <citation type="journal article" date="2011" name="Genome Res.">
        <title>Chromosome and gene copy number variation allow major structural change between species and strains of Leishmania.</title>
        <authorList>
            <person name="Rogers M.B."/>
            <person name="Hilley J.D."/>
            <person name="Dickens N.J."/>
            <person name="Wilkes J."/>
            <person name="Bates P.A."/>
            <person name="Depledge D.P."/>
            <person name="Harris D."/>
            <person name="Her Y."/>
            <person name="Herzyk P."/>
            <person name="Imamura H."/>
            <person name="Otto T.D."/>
            <person name="Sanders M."/>
            <person name="Seeger K."/>
            <person name="Dujardin J.C."/>
            <person name="Berriman M."/>
            <person name="Smith D.F."/>
            <person name="Hertz-Fowler C."/>
            <person name="Mottram J.C."/>
        </authorList>
    </citation>
    <scope>NUCLEOTIDE SEQUENCE [LARGE SCALE GENOMIC DNA]</scope>
    <source>
        <strain evidence="2 3">MHOM/BR/75/M2904</strain>
    </source>
</reference>
<feature type="compositionally biased region" description="Acidic residues" evidence="1">
    <location>
        <begin position="1341"/>
        <end position="1353"/>
    </location>
</feature>
<feature type="region of interest" description="Disordered" evidence="1">
    <location>
        <begin position="2045"/>
        <end position="2068"/>
    </location>
</feature>
<feature type="compositionally biased region" description="Basic and acidic residues" evidence="1">
    <location>
        <begin position="1940"/>
        <end position="1953"/>
    </location>
</feature>
<feature type="region of interest" description="Disordered" evidence="1">
    <location>
        <begin position="2010"/>
        <end position="2033"/>
    </location>
</feature>
<feature type="compositionally biased region" description="Polar residues" evidence="1">
    <location>
        <begin position="1"/>
        <end position="15"/>
    </location>
</feature>
<dbReference type="OMA" id="QPLECAL"/>
<feature type="region of interest" description="Disordered" evidence="1">
    <location>
        <begin position="1765"/>
        <end position="1788"/>
    </location>
</feature>
<dbReference type="STRING" id="5660.A4H816"/>
<feature type="compositionally biased region" description="Low complexity" evidence="1">
    <location>
        <begin position="16"/>
        <end position="33"/>
    </location>
</feature>
<feature type="compositionally biased region" description="Basic and acidic residues" evidence="1">
    <location>
        <begin position="1157"/>
        <end position="1171"/>
    </location>
</feature>
<feature type="compositionally biased region" description="Basic and acidic residues" evidence="1">
    <location>
        <begin position="2080"/>
        <end position="2093"/>
    </location>
</feature>
<feature type="region of interest" description="Disordered" evidence="1">
    <location>
        <begin position="1940"/>
        <end position="1963"/>
    </location>
</feature>
<feature type="compositionally biased region" description="Basic and acidic residues" evidence="1">
    <location>
        <begin position="1800"/>
        <end position="1813"/>
    </location>
</feature>
<feature type="region of interest" description="Disordered" evidence="1">
    <location>
        <begin position="818"/>
        <end position="1394"/>
    </location>
</feature>
<feature type="compositionally biased region" description="Basic and acidic residues" evidence="1">
    <location>
        <begin position="1067"/>
        <end position="1083"/>
    </location>
</feature>
<feature type="compositionally biased region" description="Basic and acidic residues" evidence="1">
    <location>
        <begin position="1905"/>
        <end position="1918"/>
    </location>
</feature>
<dbReference type="Proteomes" id="UP000007258">
    <property type="component" value="Chromosome 15"/>
</dbReference>
<sequence length="2132" mass="227359">MQESLLLSGDPSSTRAAHSTAVAAAGANGHATVQPTPRSTTEGSGTDATSRTSGSSAEVPASSIHMASHNNPNPAPVPHALESRTSSGPPRKNSDSTPREALASKPSSSSTNSLACRKSAAERMEHLVAVEDRHRFHLECLAEDELEDLCDVMISSEDDLLQYELHRINAEERGFLPSKGENYAAPDPFHEDEEDVEARLQRRTAAAASQTGGGFAVAAEPDEEFESFRDAAPYDAALQIERLVQPGEYSSSCSAWLMTDTLHALDITSVSAAQLQVESVSLTYMGAGKDRDDAGSVDGNEDEYSDDDTPLLAQLGTRTNRYKAGRAHRAAEQEAGDAAEGHEDGDSNSEEPLVQNTTHGPKRLVAVGLRPAEDGRPPSAEQTDAEDEQLSPSFEFGPTRAAGRPVAVGLRPAEDGRPPSAEQTDAEDEQLSPSFEFGPTRAAGRPVVVGLRPAEDGRPPSAEQTDAEDEQLSPSFEFGPMRAAGRPVAVGLRPAEDGRPPSAEQTDAEDEQLSPSFEFGPTRAAGRPCGGCPPEAGECAEGHEDVGSSSEEPLVQNATREPKFSAGRARVTHMAEASCADDEDEEAPLTPGAAQRSQRIVGPLLSNRGAPAALYEIALMSGEMENEDHDSGTVLYAASHLSSARLHEREMSMRDTVQGGGARMSSLLCSSSYLLTGSRMELEGGAAQEITGVGAAQTHRAHGLGFSKDFTRAQSGYVALRKRHTSSARSDLTASVETIRRPSRTPIGDNGDDTTHTGEDAIAAARTARAARVLHLRREKECVERERADYARIMSAHSPASPIPVRADDEKEETLDISAIHGPTRAAGRPVAVGLRPAEDGRPPSAEQTDAEDEQLSPSFEFGPTRAAGRPVAVGLRPAEDGRPPSAEQTDAEDEQLSPSFEFGPTRAAGRPVVVGLRPAEDGRPPSAEQTDAEDEQLSPSFEFGPTRAAGRPVAVGLRPAEDGRPPSAEQTDAEDEQLSPSFEFGPMRAAGRPVAVGLRPVEDGRPPSAEQTDAEDEQLSPSFEFGPTRAAGRPCGGCPPEAGECAEGHEDVGSSSEEPLGLVIGRRTDLYKTDHTGPKDYRTEEDEEEPNGSVNADSGDEEEELRMPALQHAPKHSTGRPTLKAVPVAATDGQQPCNSDSDSDVPVNVGFISSSTRHEPGDPPHDKAPEATDVVDDAPDNNSSDDSPIETHLVRDVPLRKAAHLMQIPPSAIQEVTGRADRDTEDVDEEEPLLSLAQRKSRVERKAQPRAALPQEAHERHSVVSTEEDEEEEATPLAQGRQRLRLAGPYPKTHHPFTKEDSCATLSEDDTDSDPIVPSTRSQRSVGVSGHPHELLIEKEEAESVDSSESEEQTPLLALIHTPRKCRQGPNRREQSFEVAEEQPNDLSTPSSTYLPLTVVYNRTQPTRANQPPPTPTLCVDDEEAASNTPTRQTVHHYLLEKAPTDRSTTTVTIAEESTARIDRILSCEKKLHANTHEKTHNGIHATLNEHSPQRTPQIRCVHNTIIEHIKRIVTQSESHQITIPHHIHAPPEHNISAPSDLAEQPLECALHQAGDEKERAGRDAVPERAMGAPGDVAEQPLECALHQAGDEKERAGRDAVPERAMGAPGDVAEQPLECALHQAGDEKERADRDAVPERAMGAPGDVAEQPLECALHQAGDEKERAGRDAVPERAMGAPGDVAEQPLECALHQAGDEKERAGRDAVPERAMGAPGDVAEQPLECALHQAGDEKERAGRDAVPERAMGAPGDVAEQPLECALHQAGDEKERAGRDAVPERAMGAPGDVAEQPLECALHQAGDEKERAGRDAVPERAMGAPGDVAEQPLECALHQAGDEKERAGRDAVPERAMGAPGDVAEQPLECALHQAGDEKERAGRDAVPERAMGAPGDVAEQPLECALHQAGDEKERAGRDAVPERAMGAPGDVAEQPLECALHQAGDEKERAGRDAVPERAMGAPGDVAEQPLECALHQAGDEKERAGRDAVPERAMGAPGDVAEQPLECALHQAGDEKERAGRDAVPERAMGAPGDVAEQPLECALHQAGDEKERAGRDAVPERAMGAPGDVAEQPLECALHQAGDEKERAGRDAVPERAMGAPGDVAEQPLECALHQAGDEKERAGRDAVPERAM</sequence>
<dbReference type="EMBL" id="FR798989">
    <property type="protein sequence ID" value="CAM42063.1"/>
    <property type="molecule type" value="Genomic_DNA"/>
</dbReference>
<feature type="compositionally biased region" description="Polar residues" evidence="1">
    <location>
        <begin position="547"/>
        <end position="559"/>
    </location>
</feature>
<feature type="compositionally biased region" description="Basic and acidic residues" evidence="1">
    <location>
        <begin position="2010"/>
        <end position="2023"/>
    </location>
</feature>
<feature type="compositionally biased region" description="Basic and acidic residues" evidence="1">
    <location>
        <begin position="1765"/>
        <end position="1778"/>
    </location>
</feature>
<feature type="region of interest" description="Disordered" evidence="1">
    <location>
        <begin position="1905"/>
        <end position="1928"/>
    </location>
</feature>
<feature type="compositionally biased region" description="Basic and acidic residues" evidence="1">
    <location>
        <begin position="2045"/>
        <end position="2058"/>
    </location>
</feature>
<feature type="compositionally biased region" description="Basic and acidic residues" evidence="1">
    <location>
        <begin position="1835"/>
        <end position="1848"/>
    </location>
</feature>
<gene>
    <name evidence="2" type="ORF">LBRM_15_0460</name>
</gene>
<feature type="compositionally biased region" description="Basic and acidic residues" evidence="1">
    <location>
        <begin position="1730"/>
        <end position="1743"/>
    </location>
</feature>
<feature type="compositionally biased region" description="Basic and acidic residues" evidence="1">
    <location>
        <begin position="1695"/>
        <end position="1708"/>
    </location>
</feature>
<feature type="region of interest" description="Disordered" evidence="1">
    <location>
        <begin position="577"/>
        <end position="596"/>
    </location>
</feature>
<feature type="region of interest" description="Disordered" evidence="1">
    <location>
        <begin position="2080"/>
        <end position="2103"/>
    </location>
</feature>
<name>A4H816_LEIBR</name>
<dbReference type="RefSeq" id="XP_001563495.1">
    <property type="nucleotide sequence ID" value="XM_001563445.1"/>
</dbReference>
<feature type="compositionally biased region" description="Acidic residues" evidence="1">
    <location>
        <begin position="1224"/>
        <end position="1233"/>
    </location>
</feature>
<dbReference type="InParanoid" id="A4H816"/>
<feature type="region of interest" description="Disordered" evidence="1">
    <location>
        <begin position="1695"/>
        <end position="1718"/>
    </location>
</feature>
<feature type="region of interest" description="Disordered" evidence="1">
    <location>
        <begin position="1870"/>
        <end position="1893"/>
    </location>
</feature>
<evidence type="ECO:0000313" key="2">
    <source>
        <dbReference type="EMBL" id="CAM42063.1"/>
    </source>
</evidence>
<feature type="region of interest" description="Disordered" evidence="1">
    <location>
        <begin position="1"/>
        <end position="117"/>
    </location>
</feature>
<feature type="compositionally biased region" description="Polar residues" evidence="1">
    <location>
        <begin position="105"/>
        <end position="114"/>
    </location>
</feature>
<proteinExistence type="predicted"/>
<feature type="region of interest" description="Disordered" evidence="1">
    <location>
        <begin position="1800"/>
        <end position="1823"/>
    </location>
</feature>
<accession>A4H816</accession>
<dbReference type="KEGG" id="lbz:LBRM_15_0460"/>
<feature type="compositionally biased region" description="Polar residues" evidence="1">
    <location>
        <begin position="34"/>
        <end position="56"/>
    </location>
</feature>
<feature type="compositionally biased region" description="Acidic residues" evidence="1">
    <location>
        <begin position="299"/>
        <end position="309"/>
    </location>
</feature>
<feature type="region of interest" description="Disordered" evidence="1">
    <location>
        <begin position="286"/>
        <end position="568"/>
    </location>
</feature>
<reference evidence="2 3" key="1">
    <citation type="journal article" date="2007" name="Nat. Genet.">
        <title>Comparative genomic analysis of three Leishmania species that cause diverse human disease.</title>
        <authorList>
            <person name="Peacock C.S."/>
            <person name="Seeger K."/>
            <person name="Harris D."/>
            <person name="Murphy L."/>
            <person name="Ruiz J.C."/>
            <person name="Quail M.A."/>
            <person name="Peters N."/>
            <person name="Adlem E."/>
            <person name="Tivey A."/>
            <person name="Aslett M."/>
            <person name="Kerhornou A."/>
            <person name="Ivens A."/>
            <person name="Fraser A."/>
            <person name="Rajandream M.A."/>
            <person name="Carver T."/>
            <person name="Norbertczak H."/>
            <person name="Chillingworth T."/>
            <person name="Hance Z."/>
            <person name="Jagels K."/>
            <person name="Moule S."/>
            <person name="Ormond D."/>
            <person name="Rutter S."/>
            <person name="Squares R."/>
            <person name="Whitehead S."/>
            <person name="Rabbinowitsch E."/>
            <person name="Arrowsmith C."/>
            <person name="White B."/>
            <person name="Thurston S."/>
            <person name="Bringaud F."/>
            <person name="Baldauf S.L."/>
            <person name="Faulconbridge A."/>
            <person name="Jeffares D."/>
            <person name="Depledge D.P."/>
            <person name="Oyola S.O."/>
            <person name="Hilley J.D."/>
            <person name="Brito L.O."/>
            <person name="Tosi L.R."/>
            <person name="Barrell B."/>
            <person name="Cruz A.K."/>
            <person name="Mottram J.C."/>
            <person name="Smith D.F."/>
            <person name="Berriman M."/>
        </authorList>
    </citation>
    <scope>NUCLEOTIDE SEQUENCE [LARGE SCALE GENOMIC DNA]</scope>
    <source>
        <strain evidence="2 3">MHOM/BR/75/M2904</strain>
    </source>
</reference>
<evidence type="ECO:0000313" key="3">
    <source>
        <dbReference type="Proteomes" id="UP000007258"/>
    </source>
</evidence>
<feature type="region of interest" description="Disordered" evidence="1">
    <location>
        <begin position="1662"/>
        <end position="1683"/>
    </location>
</feature>
<feature type="region of interest" description="Disordered" evidence="1">
    <location>
        <begin position="1835"/>
        <end position="1858"/>
    </location>
</feature>
<keyword evidence="3" id="KW-1185">Reference proteome</keyword>
<feature type="non-terminal residue" evidence="2">
    <location>
        <position position="2132"/>
    </location>
</feature>
<dbReference type="GeneID" id="5414012"/>
<organism evidence="2 3">
    <name type="scientific">Leishmania braziliensis</name>
    <dbReference type="NCBI Taxonomy" id="5660"/>
    <lineage>
        <taxon>Eukaryota</taxon>
        <taxon>Discoba</taxon>
        <taxon>Euglenozoa</taxon>
        <taxon>Kinetoplastea</taxon>
        <taxon>Metakinetoplastina</taxon>
        <taxon>Trypanosomatida</taxon>
        <taxon>Trypanosomatidae</taxon>
        <taxon>Leishmaniinae</taxon>
        <taxon>Leishmania</taxon>
        <taxon>Leishmania braziliensis species complex</taxon>
    </lineage>
</organism>